<protein>
    <submittedName>
        <fullName evidence="2">Uncharacterized protein</fullName>
    </submittedName>
</protein>
<name>A0A223M8T1_MESHO</name>
<evidence type="ECO:0000256" key="1">
    <source>
        <dbReference type="SAM" id="Coils"/>
    </source>
</evidence>
<evidence type="ECO:0000313" key="3">
    <source>
        <dbReference type="Proteomes" id="UP000215452"/>
    </source>
</evidence>
<feature type="coiled-coil region" evidence="1">
    <location>
        <begin position="231"/>
        <end position="258"/>
    </location>
</feature>
<sequence length="477" mass="56324">MAGLNNEVLVLFKGAFKLKSKDPKIRAKFKAVYLTKNFLDYISRLEACIAEQNNYLVDNFWLTAEDKSARAYVSHLKSILDQQKTDIANGVIIEQNLLQILPNNESKVVPLSQAKNIKVRKEQTVWSYVISFNNFDLLHKNQITTLKQHGKYLSPEINKWLKLNNLKAKDLNIFAAINYNTNHPHIHLWISEKGKTVKFDRKLRFDKRERFRYTTKLAEGILRSLSPKQNLDRLYDLVKELREIKKETKKAIEEFGLQKIDLDSELKKSIIEYSEIYSENLNLANKNLIDKSNNLPDLFNSIKKSFQEKNFPSLSFDSLEKDKVLKSNLQKRSKFFKYLDESKKGTINLILKKVLDSDLQTKNLVYRFNETIDKINEYRTNQDFEIISYAKNIVEKEEKEFFYQNRNVILKKLNAELDFEMLNRKHTKNKKIDLLKIGIKNQEKKQKAYFSYSQDEKDKDNINLLYWYKKTIKKIAG</sequence>
<dbReference type="EMBL" id="CP022714">
    <property type="protein sequence ID" value="ASU13934.1"/>
    <property type="molecule type" value="Genomic_DNA"/>
</dbReference>
<dbReference type="Proteomes" id="UP000215452">
    <property type="component" value="Chromosome"/>
</dbReference>
<organism evidence="2 3">
    <name type="scientific">Mesomycoplasma hyopneumoniae</name>
    <name type="common">Mycoplasma hyopneumoniae</name>
    <dbReference type="NCBI Taxonomy" id="2099"/>
    <lineage>
        <taxon>Bacteria</taxon>
        <taxon>Bacillati</taxon>
        <taxon>Mycoplasmatota</taxon>
        <taxon>Mycoplasmoidales</taxon>
        <taxon>Metamycoplasmataceae</taxon>
        <taxon>Mesomycoplasma</taxon>
    </lineage>
</organism>
<gene>
    <name evidence="2" type="ORF">CIB43_00017</name>
</gene>
<dbReference type="AlphaFoldDB" id="A0A223M8T1"/>
<evidence type="ECO:0000313" key="2">
    <source>
        <dbReference type="EMBL" id="ASU13934.1"/>
    </source>
</evidence>
<accession>A0A223M8T1</accession>
<proteinExistence type="predicted"/>
<reference evidence="2 3" key="1">
    <citation type="submission" date="2017-08" db="EMBL/GenBank/DDBJ databases">
        <title>The complete genome sequence of a Mycoplasma hyopneumoniae isolate in Korea.</title>
        <authorList>
            <person name="Han J."/>
            <person name="Lee N."/>
        </authorList>
    </citation>
    <scope>NUCLEOTIDE SEQUENCE [LARGE SCALE GENOMIC DNA]</scope>
    <source>
        <strain evidence="2 3">KM014</strain>
    </source>
</reference>
<keyword evidence="1" id="KW-0175">Coiled coil</keyword>